<evidence type="ECO:0000256" key="14">
    <source>
        <dbReference type="SAM" id="Phobius"/>
    </source>
</evidence>
<evidence type="ECO:0000256" key="4">
    <source>
        <dbReference type="ARBA" id="ARBA00013122"/>
    </source>
</evidence>
<feature type="transmembrane region" description="Helical" evidence="14">
    <location>
        <begin position="118"/>
        <end position="139"/>
    </location>
</feature>
<keyword evidence="9" id="KW-0443">Lipid metabolism</keyword>
<evidence type="ECO:0000256" key="12">
    <source>
        <dbReference type="ARBA" id="ARBA00023239"/>
    </source>
</evidence>
<evidence type="ECO:0000313" key="16">
    <source>
        <dbReference type="Proteomes" id="UP000095751"/>
    </source>
</evidence>
<proteinExistence type="inferred from homology"/>
<evidence type="ECO:0000256" key="9">
    <source>
        <dbReference type="ARBA" id="ARBA00023098"/>
    </source>
</evidence>
<keyword evidence="10 14" id="KW-0472">Membrane</keyword>
<evidence type="ECO:0000256" key="7">
    <source>
        <dbReference type="ARBA" id="ARBA00022832"/>
    </source>
</evidence>
<comment type="similarity">
    <text evidence="3">Belongs to the very long-chain fatty acids dehydratase HACD family.</text>
</comment>
<evidence type="ECO:0000256" key="6">
    <source>
        <dbReference type="ARBA" id="ARBA00022692"/>
    </source>
</evidence>
<dbReference type="EC" id="4.2.1.134" evidence="4"/>
<dbReference type="InParanoid" id="A0A1E7FRX0"/>
<evidence type="ECO:0000256" key="11">
    <source>
        <dbReference type="ARBA" id="ARBA00023160"/>
    </source>
</evidence>
<keyword evidence="12" id="KW-0456">Lyase</keyword>
<evidence type="ECO:0000256" key="8">
    <source>
        <dbReference type="ARBA" id="ARBA00022989"/>
    </source>
</evidence>
<protein>
    <recommendedName>
        <fullName evidence="4">very-long-chain (3R)-3-hydroxyacyl-CoA dehydratase</fullName>
        <ecNumber evidence="4">4.2.1.134</ecNumber>
    </recommendedName>
</protein>
<dbReference type="PANTHER" id="PTHR11035">
    <property type="entry name" value="VERY-LONG-CHAIN (3R)-3-HYDROXYACYL-COA DEHYDRATASE"/>
    <property type="match status" value="1"/>
</dbReference>
<dbReference type="UniPathway" id="UPA00094"/>
<evidence type="ECO:0000256" key="2">
    <source>
        <dbReference type="ARBA" id="ARBA00005194"/>
    </source>
</evidence>
<keyword evidence="6 14" id="KW-0812">Transmembrane</keyword>
<dbReference type="AlphaFoldDB" id="A0A1E7FRX0"/>
<reference evidence="15 16" key="1">
    <citation type="submission" date="2016-09" db="EMBL/GenBank/DDBJ databases">
        <title>Extensive genetic diversity and differential bi-allelic expression allows diatom success in the polar Southern Ocean.</title>
        <authorList>
            <consortium name="DOE Joint Genome Institute"/>
            <person name="Mock T."/>
            <person name="Otillar R.P."/>
            <person name="Strauss J."/>
            <person name="Dupont C."/>
            <person name="Frickenhaus S."/>
            <person name="Maumus F."/>
            <person name="Mcmullan M."/>
            <person name="Sanges R."/>
            <person name="Schmutz J."/>
            <person name="Toseland A."/>
            <person name="Valas R."/>
            <person name="Veluchamy A."/>
            <person name="Ward B.J."/>
            <person name="Allen A."/>
            <person name="Barry K."/>
            <person name="Falciatore A."/>
            <person name="Ferrante M."/>
            <person name="Fortunato A.E."/>
            <person name="Gloeckner G."/>
            <person name="Gruber A."/>
            <person name="Hipkin R."/>
            <person name="Janech M."/>
            <person name="Kroth P."/>
            <person name="Leese F."/>
            <person name="Lindquist E."/>
            <person name="Lyon B.R."/>
            <person name="Martin J."/>
            <person name="Mayer C."/>
            <person name="Parker M."/>
            <person name="Quesneville H."/>
            <person name="Raymond J."/>
            <person name="Uhlig C."/>
            <person name="Valentin K.U."/>
            <person name="Worden A.Z."/>
            <person name="Armbrust E.V."/>
            <person name="Bowler C."/>
            <person name="Green B."/>
            <person name="Moulton V."/>
            <person name="Van Oosterhout C."/>
            <person name="Grigoriev I."/>
        </authorList>
    </citation>
    <scope>NUCLEOTIDE SEQUENCE [LARGE SCALE GENOMIC DNA]</scope>
    <source>
        <strain evidence="15 16">CCMP1102</strain>
    </source>
</reference>
<dbReference type="GO" id="GO:0102158">
    <property type="term" value="F:very-long-chain (3R)-3-hydroxyacyl-CoA dehydratase activity"/>
    <property type="evidence" value="ECO:0007669"/>
    <property type="project" value="UniProtKB-EC"/>
</dbReference>
<keyword evidence="11" id="KW-0275">Fatty acid biosynthesis</keyword>
<evidence type="ECO:0000313" key="15">
    <source>
        <dbReference type="EMBL" id="OEU20573.1"/>
    </source>
</evidence>
<evidence type="ECO:0000256" key="5">
    <source>
        <dbReference type="ARBA" id="ARBA00022516"/>
    </source>
</evidence>
<name>A0A1E7FRX0_9STRA</name>
<dbReference type="EMBL" id="KV784354">
    <property type="protein sequence ID" value="OEU20573.1"/>
    <property type="molecule type" value="Genomic_DNA"/>
</dbReference>
<dbReference type="PANTHER" id="PTHR11035:SF3">
    <property type="entry name" value="VERY-LONG-CHAIN (3R)-3-HYDROXYACYL-COA DEHYDRATASE"/>
    <property type="match status" value="1"/>
</dbReference>
<keyword evidence="16" id="KW-1185">Reference proteome</keyword>
<sequence>MMSPKDMYLIVYNMSCCAGWSMILISALQSLANGIPQDGVVESLANVYGASYTMPMQALSTSSISLADLLFVTQSAALLEIVHAAVGLVRSPVLVTAMQVFSRIVALVAVTYSPQAKIQWGAGLMILSWSIVEIFRYLFYASALITGDSTKKTPYPLFFLRYSLFAVLYPTGITGELTCFWNAAHDPSFQSFFFGSATAAVWIYARILPIVYLFGSPFMIMNMSGNRKSAFKKRFARPPPPPRGIVFPIEAGKNVRSSTPVNKEILAAAVGAVNPAKGEKIRTAKGYRFTYVKHLCGLVDEQCTSPGACLKIAQAGLDKAYEIFEFAAPDGTAVSVKEAMSTKTSEKFYTGFVQGEGGKEDAVIEIPYKGKILKGQALKDQVKSWVDYGTIEPSAGEAIIGCVDNPGWCDLSDKYFVLLGAGSAMGPLMVLLALGANVIAVDLDRPMIWKRLIGLAKKSSGTITFPLKQEQSTLKTDDDLFASAGCNLFTHTPMIRDWLMSLYPGKNFTVGSYAYLNGALHVQVSLAMDAITRDLSEKRPGTSLAYLCTPTDLHLVPKEAWDASIANYKEYNSFFLCILMRLLSGGKYLKKNTRSPVSGEGGDFYMINGISVAQGPNYILAKRLQHWRAVIARSKGCIVSSNIAPATSTASVVQNRTFAWAYEGMPYFKPYEIFAPETSNAVMSAILFSDLNNPKSAGNPNTPLKNPNQLFSHGGFHGGNWRCAYEVDTIGETSVLIYFTRIGGPYIAASAVVAAGVASKLLGYV</sequence>
<comment type="pathway">
    <text evidence="2">Lipid metabolism; fatty acid biosynthesis.</text>
</comment>
<dbReference type="Proteomes" id="UP000095751">
    <property type="component" value="Unassembled WGS sequence"/>
</dbReference>
<dbReference type="GO" id="GO:0005789">
    <property type="term" value="C:endoplasmic reticulum membrane"/>
    <property type="evidence" value="ECO:0007669"/>
    <property type="project" value="TreeGrafter"/>
</dbReference>
<dbReference type="OrthoDB" id="46988at2759"/>
<organism evidence="15 16">
    <name type="scientific">Fragilariopsis cylindrus CCMP1102</name>
    <dbReference type="NCBI Taxonomy" id="635003"/>
    <lineage>
        <taxon>Eukaryota</taxon>
        <taxon>Sar</taxon>
        <taxon>Stramenopiles</taxon>
        <taxon>Ochrophyta</taxon>
        <taxon>Bacillariophyta</taxon>
        <taxon>Bacillariophyceae</taxon>
        <taxon>Bacillariophycidae</taxon>
        <taxon>Bacillariales</taxon>
        <taxon>Bacillariaceae</taxon>
        <taxon>Fragilariopsis</taxon>
    </lineage>
</organism>
<keyword evidence="8 14" id="KW-1133">Transmembrane helix</keyword>
<evidence type="ECO:0000256" key="13">
    <source>
        <dbReference type="ARBA" id="ARBA00036671"/>
    </source>
</evidence>
<accession>A0A1E7FRX0</accession>
<feature type="transmembrane region" description="Helical" evidence="14">
    <location>
        <begin position="159"/>
        <end position="183"/>
    </location>
</feature>
<comment type="subcellular location">
    <subcellularLocation>
        <location evidence="1">Membrane</location>
        <topology evidence="1">Multi-pass membrane protein</topology>
    </subcellularLocation>
</comment>
<dbReference type="Pfam" id="PF04387">
    <property type="entry name" value="PTPLA"/>
    <property type="match status" value="1"/>
</dbReference>
<dbReference type="GO" id="GO:0030497">
    <property type="term" value="P:fatty acid elongation"/>
    <property type="evidence" value="ECO:0007669"/>
    <property type="project" value="TreeGrafter"/>
</dbReference>
<gene>
    <name evidence="15" type="ORF">FRACYDRAFT_234205</name>
</gene>
<comment type="catalytic activity">
    <reaction evidence="13">
        <text>a very-long-chain (3R)-3-hydroxyacyl-CoA = a very-long-chain (2E)-enoyl-CoA + H2O</text>
        <dbReference type="Rhea" id="RHEA:45812"/>
        <dbReference type="ChEBI" id="CHEBI:15377"/>
        <dbReference type="ChEBI" id="CHEBI:83728"/>
        <dbReference type="ChEBI" id="CHEBI:85440"/>
        <dbReference type="EC" id="4.2.1.134"/>
    </reaction>
</comment>
<dbReference type="GO" id="GO:0042761">
    <property type="term" value="P:very long-chain fatty acid biosynthetic process"/>
    <property type="evidence" value="ECO:0007669"/>
    <property type="project" value="TreeGrafter"/>
</dbReference>
<dbReference type="InterPro" id="IPR007482">
    <property type="entry name" value="Tyr_Pase-like_PTPLA"/>
</dbReference>
<evidence type="ECO:0000256" key="10">
    <source>
        <dbReference type="ARBA" id="ARBA00023136"/>
    </source>
</evidence>
<evidence type="ECO:0000256" key="1">
    <source>
        <dbReference type="ARBA" id="ARBA00004141"/>
    </source>
</evidence>
<feature type="transmembrane region" description="Helical" evidence="14">
    <location>
        <begin position="415"/>
        <end position="440"/>
    </location>
</feature>
<keyword evidence="5" id="KW-0444">Lipid biosynthesis</keyword>
<feature type="transmembrane region" description="Helical" evidence="14">
    <location>
        <begin position="203"/>
        <end position="224"/>
    </location>
</feature>
<dbReference type="KEGG" id="fcy:FRACYDRAFT_234205"/>
<evidence type="ECO:0000256" key="3">
    <source>
        <dbReference type="ARBA" id="ARBA00007811"/>
    </source>
</evidence>
<keyword evidence="7" id="KW-0276">Fatty acid metabolism</keyword>
<dbReference type="GO" id="GO:0030148">
    <property type="term" value="P:sphingolipid biosynthetic process"/>
    <property type="evidence" value="ECO:0007669"/>
    <property type="project" value="TreeGrafter"/>
</dbReference>